<proteinExistence type="predicted"/>
<reference evidence="2 3" key="1">
    <citation type="submission" date="2024-06" db="EMBL/GenBank/DDBJ databases">
        <title>Complete genome of Phlyctema vagabunda strain 19-DSS-EL-015.</title>
        <authorList>
            <person name="Fiorenzani C."/>
        </authorList>
    </citation>
    <scope>NUCLEOTIDE SEQUENCE [LARGE SCALE GENOMIC DNA]</scope>
    <source>
        <strain evidence="2 3">19-DSS-EL-015</strain>
    </source>
</reference>
<dbReference type="InterPro" id="IPR000182">
    <property type="entry name" value="GNAT_dom"/>
</dbReference>
<organism evidence="2 3">
    <name type="scientific">Phlyctema vagabunda</name>
    <dbReference type="NCBI Taxonomy" id="108571"/>
    <lineage>
        <taxon>Eukaryota</taxon>
        <taxon>Fungi</taxon>
        <taxon>Dikarya</taxon>
        <taxon>Ascomycota</taxon>
        <taxon>Pezizomycotina</taxon>
        <taxon>Leotiomycetes</taxon>
        <taxon>Helotiales</taxon>
        <taxon>Dermateaceae</taxon>
        <taxon>Phlyctema</taxon>
    </lineage>
</organism>
<dbReference type="PANTHER" id="PTHR42791:SF1">
    <property type="entry name" value="N-ACETYLTRANSFERASE DOMAIN-CONTAINING PROTEIN"/>
    <property type="match status" value="1"/>
</dbReference>
<gene>
    <name evidence="2" type="ORF">PVAG01_00760</name>
</gene>
<accession>A0ABR4PWI8</accession>
<evidence type="ECO:0000313" key="2">
    <source>
        <dbReference type="EMBL" id="KAL3427251.1"/>
    </source>
</evidence>
<sequence>MASISANNPSIFEKKRSASSSSAVSDEIRVLKIAEYEPAAQTLAEAFATDEVARYFIDTPDMATYSDEYKYKLHSDIFRYITAAHCYKGIVTTIGPNYDAIALWMPPGKNMDDWWTILRSGMWRLLYKLSSEGKKRFYNEFLPKLHNTKHEVMGSRDDDSYYLVYLGSKPSARGKGYAKKLIEHMTAKADAEGRATYLESSAEVNLSYYRKLGFVFQKDVALERAEKPVRLGIMVREPTSATAEGSKDKEIVTVTEL</sequence>
<evidence type="ECO:0000313" key="3">
    <source>
        <dbReference type="Proteomes" id="UP001629113"/>
    </source>
</evidence>
<dbReference type="Gene3D" id="3.40.630.30">
    <property type="match status" value="1"/>
</dbReference>
<feature type="domain" description="N-acetyltransferase" evidence="1">
    <location>
        <begin position="152"/>
        <end position="236"/>
    </location>
</feature>
<dbReference type="PANTHER" id="PTHR42791">
    <property type="entry name" value="GNAT FAMILY ACETYLTRANSFERASE"/>
    <property type="match status" value="1"/>
</dbReference>
<dbReference type="Proteomes" id="UP001629113">
    <property type="component" value="Unassembled WGS sequence"/>
</dbReference>
<name>A0ABR4PWI8_9HELO</name>
<dbReference type="InterPro" id="IPR016181">
    <property type="entry name" value="Acyl_CoA_acyltransferase"/>
</dbReference>
<dbReference type="SUPFAM" id="SSF55729">
    <property type="entry name" value="Acyl-CoA N-acyltransferases (Nat)"/>
    <property type="match status" value="1"/>
</dbReference>
<dbReference type="PROSITE" id="PS51186">
    <property type="entry name" value="GNAT"/>
    <property type="match status" value="1"/>
</dbReference>
<protein>
    <submittedName>
        <fullName evidence="2">N-acetyltransferase</fullName>
    </submittedName>
</protein>
<dbReference type="CDD" id="cd04301">
    <property type="entry name" value="NAT_SF"/>
    <property type="match status" value="1"/>
</dbReference>
<dbReference type="InterPro" id="IPR052523">
    <property type="entry name" value="Trichothecene_AcTrans"/>
</dbReference>
<dbReference type="Pfam" id="PF13508">
    <property type="entry name" value="Acetyltransf_7"/>
    <property type="match status" value="1"/>
</dbReference>
<comment type="caution">
    <text evidence="2">The sequence shown here is derived from an EMBL/GenBank/DDBJ whole genome shotgun (WGS) entry which is preliminary data.</text>
</comment>
<evidence type="ECO:0000259" key="1">
    <source>
        <dbReference type="PROSITE" id="PS51186"/>
    </source>
</evidence>
<dbReference type="EMBL" id="JBFCZG010000001">
    <property type="protein sequence ID" value="KAL3427251.1"/>
    <property type="molecule type" value="Genomic_DNA"/>
</dbReference>
<keyword evidence="3" id="KW-1185">Reference proteome</keyword>